<sequence length="108" mass="12495">MDWFKANEHLAARVWSAQTAFTLPNGDILCPDAALILRDRWDVLPSHKRENFPMEDVLVDPIMHPPIVRIYKADSDISSVTWKELKNSQTVDSQVLPGFRMNMRKVFD</sequence>
<accession>A0ABN7WUC4</accession>
<dbReference type="EMBL" id="CAJVQB010060193">
    <property type="protein sequence ID" value="CAG8839334.1"/>
    <property type="molecule type" value="Genomic_DNA"/>
</dbReference>
<dbReference type="Proteomes" id="UP000789901">
    <property type="component" value="Unassembled WGS sequence"/>
</dbReference>
<dbReference type="Gene3D" id="3.90.1570.10">
    <property type="entry name" value="tt1808, chain A"/>
    <property type="match status" value="1"/>
</dbReference>
<evidence type="ECO:0000313" key="2">
    <source>
        <dbReference type="Proteomes" id="UP000789901"/>
    </source>
</evidence>
<gene>
    <name evidence="1" type="ORF">GMARGA_LOCUS34400</name>
</gene>
<keyword evidence="2" id="KW-1185">Reference proteome</keyword>
<dbReference type="InterPro" id="IPR012296">
    <property type="entry name" value="Nuclease_put_TT1808"/>
</dbReference>
<evidence type="ECO:0000313" key="1">
    <source>
        <dbReference type="EMBL" id="CAG8839334.1"/>
    </source>
</evidence>
<protein>
    <submittedName>
        <fullName evidence="1">45065_t:CDS:1</fullName>
    </submittedName>
</protein>
<proteinExistence type="predicted"/>
<name>A0ABN7WUC4_GIGMA</name>
<comment type="caution">
    <text evidence="1">The sequence shown here is derived from an EMBL/GenBank/DDBJ whole genome shotgun (WGS) entry which is preliminary data.</text>
</comment>
<reference evidence="1 2" key="1">
    <citation type="submission" date="2021-06" db="EMBL/GenBank/DDBJ databases">
        <authorList>
            <person name="Kallberg Y."/>
            <person name="Tangrot J."/>
            <person name="Rosling A."/>
        </authorList>
    </citation>
    <scope>NUCLEOTIDE SEQUENCE [LARGE SCALE GENOMIC DNA]</scope>
    <source>
        <strain evidence="1 2">120-4 pot B 10/14</strain>
    </source>
</reference>
<dbReference type="SUPFAM" id="SSF52980">
    <property type="entry name" value="Restriction endonuclease-like"/>
    <property type="match status" value="1"/>
</dbReference>
<dbReference type="InterPro" id="IPR011335">
    <property type="entry name" value="Restrct_endonuc-II-like"/>
</dbReference>
<organism evidence="1 2">
    <name type="scientific">Gigaspora margarita</name>
    <dbReference type="NCBI Taxonomy" id="4874"/>
    <lineage>
        <taxon>Eukaryota</taxon>
        <taxon>Fungi</taxon>
        <taxon>Fungi incertae sedis</taxon>
        <taxon>Mucoromycota</taxon>
        <taxon>Glomeromycotina</taxon>
        <taxon>Glomeromycetes</taxon>
        <taxon>Diversisporales</taxon>
        <taxon>Gigasporaceae</taxon>
        <taxon>Gigaspora</taxon>
    </lineage>
</organism>